<dbReference type="InterPro" id="IPR025352">
    <property type="entry name" value="DUF4256"/>
</dbReference>
<protein>
    <recommendedName>
        <fullName evidence="3">DUF4256 domain-containing protein</fullName>
    </recommendedName>
</protein>
<dbReference type="HOGENOM" id="CLU_124273_0_0_14"/>
<dbReference type="OrthoDB" id="8442276at2"/>
<dbReference type="Proteomes" id="UP000032434">
    <property type="component" value="Chromosome 1"/>
</dbReference>
<reference evidence="2" key="1">
    <citation type="submission" date="2014-05" db="EMBL/GenBank/DDBJ databases">
        <authorList>
            <person name="Kube M."/>
        </authorList>
    </citation>
    <scope>NUCLEOTIDE SEQUENCE [LARGE SCALE GENOMIC DNA]</scope>
</reference>
<evidence type="ECO:0000313" key="2">
    <source>
        <dbReference type="Proteomes" id="UP000032434"/>
    </source>
</evidence>
<sequence length="186" mass="21590">MTSKGSLKMTTERQQQLNILKDRFLIHMYRHPSSSWEEIEEKLVKNEQLIDTLILMEQTGGEPDLVKTPDGSYIYVDLSKESPKGRRSLCYDREALNSRKEHKPVSSVMDMASEMGVWVVDEKLYYFLQSIESLDLKTSSWLLTPKEFRALGGALNAEKRYDRVFTFHNGADSYYASRGFRAYIKL</sequence>
<keyword evidence="2" id="KW-1185">Reference proteome</keyword>
<gene>
    <name evidence="1" type="ORF">Aocu_00120</name>
</gene>
<dbReference type="Pfam" id="PF14066">
    <property type="entry name" value="DUF4256"/>
    <property type="match status" value="1"/>
</dbReference>
<evidence type="ECO:0008006" key="3">
    <source>
        <dbReference type="Google" id="ProtNLM"/>
    </source>
</evidence>
<organism evidence="1 2">
    <name type="scientific">Acholeplasma oculi</name>
    <dbReference type="NCBI Taxonomy" id="35623"/>
    <lineage>
        <taxon>Bacteria</taxon>
        <taxon>Bacillati</taxon>
        <taxon>Mycoplasmatota</taxon>
        <taxon>Mollicutes</taxon>
        <taxon>Acholeplasmatales</taxon>
        <taxon>Acholeplasmataceae</taxon>
        <taxon>Acholeplasma</taxon>
    </lineage>
</organism>
<accession>A0A061A860</accession>
<dbReference type="PATRIC" id="fig|35623.3.peg.12"/>
<evidence type="ECO:0000313" key="1">
    <source>
        <dbReference type="EMBL" id="CDR30085.1"/>
    </source>
</evidence>
<name>A0A061A860_9MOLU</name>
<proteinExistence type="predicted"/>
<dbReference type="KEGG" id="aoc:Aocu_00120"/>
<dbReference type="STRING" id="35623.Aocu_00120"/>
<dbReference type="EMBL" id="LK028559">
    <property type="protein sequence ID" value="CDR30085.1"/>
    <property type="molecule type" value="Genomic_DNA"/>
</dbReference>
<dbReference type="AlphaFoldDB" id="A0A061A860"/>
<dbReference type="InParanoid" id="A0A061A860"/>